<sequence length="250" mass="27847">MPILQLLSLLLDYPKQPLLEAKDELLTIVAQATIDDSLKQAISAFITERTGGELMDWQSDYDGLFERGRSLSLLIFEHIHGESRDRGQAMVNLLAQYREAGLDIGVKELPDYLPLYLEFLSTQGEHNAKLGLEEIAPVLAVLQCRLEQRSSNYAGLFSTLLALSEANIDLSDIKQQIKSEKRDDTPKALDKVWEEEMVSFIGNEQTNPACGTGNKPSEGQRRDQYIPLSTELLSSSAAESTLYQAAETRA</sequence>
<organism evidence="3 4">
    <name type="scientific">Pseudobowmanella zhangzhouensis</name>
    <dbReference type="NCBI Taxonomy" id="1537679"/>
    <lineage>
        <taxon>Bacteria</taxon>
        <taxon>Pseudomonadati</taxon>
        <taxon>Pseudomonadota</taxon>
        <taxon>Gammaproteobacteria</taxon>
        <taxon>Alteromonadales</taxon>
        <taxon>Alteromonadaceae</taxon>
    </lineage>
</organism>
<evidence type="ECO:0000256" key="1">
    <source>
        <dbReference type="ARBA" id="ARBA00023063"/>
    </source>
</evidence>
<dbReference type="Pfam" id="PF02613">
    <property type="entry name" value="Nitrate_red_del"/>
    <property type="match status" value="1"/>
</dbReference>
<dbReference type="Proteomes" id="UP001596364">
    <property type="component" value="Unassembled WGS sequence"/>
</dbReference>
<name>A0ABW1XJ07_9ALTE</name>
<accession>A0ABW1XJ07</accession>
<evidence type="ECO:0000256" key="2">
    <source>
        <dbReference type="SAM" id="MobiDB-lite"/>
    </source>
</evidence>
<evidence type="ECO:0000313" key="4">
    <source>
        <dbReference type="Proteomes" id="UP001596364"/>
    </source>
</evidence>
<dbReference type="InterPro" id="IPR003765">
    <property type="entry name" value="NO3_reductase_chaperone_NarJ"/>
</dbReference>
<evidence type="ECO:0000313" key="3">
    <source>
        <dbReference type="EMBL" id="MFC6439784.1"/>
    </source>
</evidence>
<dbReference type="EMBL" id="JBHSUS010000001">
    <property type="protein sequence ID" value="MFC6439784.1"/>
    <property type="molecule type" value="Genomic_DNA"/>
</dbReference>
<keyword evidence="4" id="KW-1185">Reference proteome</keyword>
<dbReference type="NCBIfam" id="TIGR00684">
    <property type="entry name" value="narJ"/>
    <property type="match status" value="1"/>
</dbReference>
<dbReference type="PANTHER" id="PTHR43680">
    <property type="entry name" value="NITRATE REDUCTASE MOLYBDENUM COFACTOR ASSEMBLY CHAPERONE"/>
    <property type="match status" value="1"/>
</dbReference>
<proteinExistence type="predicted"/>
<feature type="region of interest" description="Disordered" evidence="2">
    <location>
        <begin position="204"/>
        <end position="223"/>
    </location>
</feature>
<dbReference type="InterPro" id="IPR036411">
    <property type="entry name" value="TorD-like_sf"/>
</dbReference>
<keyword evidence="1" id="KW-0534">Nitrate assimilation</keyword>
<dbReference type="RefSeq" id="WP_131256675.1">
    <property type="nucleotide sequence ID" value="NZ_JBHSUS010000001.1"/>
</dbReference>
<dbReference type="InterPro" id="IPR020945">
    <property type="entry name" value="DMSO/NO3_reduct_chaperone"/>
</dbReference>
<reference evidence="4" key="1">
    <citation type="journal article" date="2019" name="Int. J. Syst. Evol. Microbiol.">
        <title>The Global Catalogue of Microorganisms (GCM) 10K type strain sequencing project: providing services to taxonomists for standard genome sequencing and annotation.</title>
        <authorList>
            <consortium name="The Broad Institute Genomics Platform"/>
            <consortium name="The Broad Institute Genome Sequencing Center for Infectious Disease"/>
            <person name="Wu L."/>
            <person name="Ma J."/>
        </authorList>
    </citation>
    <scope>NUCLEOTIDE SEQUENCE [LARGE SCALE GENOMIC DNA]</scope>
    <source>
        <strain evidence="4">CGMCC 1.16031</strain>
    </source>
</reference>
<protein>
    <submittedName>
        <fullName evidence="3">Nitrate reductase molybdenum cofactor assembly chaperone</fullName>
    </submittedName>
</protein>
<dbReference type="SUPFAM" id="SSF89155">
    <property type="entry name" value="TorD-like"/>
    <property type="match status" value="1"/>
</dbReference>
<comment type="caution">
    <text evidence="3">The sequence shown here is derived from an EMBL/GenBank/DDBJ whole genome shotgun (WGS) entry which is preliminary data.</text>
</comment>
<feature type="compositionally biased region" description="Polar residues" evidence="2">
    <location>
        <begin position="204"/>
        <end position="217"/>
    </location>
</feature>
<gene>
    <name evidence="3" type="primary">narJ</name>
    <name evidence="3" type="ORF">ACFP85_06440</name>
</gene>
<dbReference type="PANTHER" id="PTHR43680:SF2">
    <property type="entry name" value="NITRATE REDUCTASE MOLYBDENUM COFACTOR ASSEMBLY CHAPERONE NARJ"/>
    <property type="match status" value="1"/>
</dbReference>
<dbReference type="Gene3D" id="1.10.3480.10">
    <property type="entry name" value="TorD-like"/>
    <property type="match status" value="1"/>
</dbReference>